<gene>
    <name evidence="1" type="ORF">GMARGA_LOCUS33361</name>
</gene>
<reference evidence="1 2" key="1">
    <citation type="submission" date="2021-06" db="EMBL/GenBank/DDBJ databases">
        <authorList>
            <person name="Kallberg Y."/>
            <person name="Tangrot J."/>
            <person name="Rosling A."/>
        </authorList>
    </citation>
    <scope>NUCLEOTIDE SEQUENCE [LARGE SCALE GENOMIC DNA]</scope>
    <source>
        <strain evidence="1 2">120-4 pot B 10/14</strain>
    </source>
</reference>
<comment type="caution">
    <text evidence="1">The sequence shown here is derived from an EMBL/GenBank/DDBJ whole genome shotgun (WGS) entry which is preliminary data.</text>
</comment>
<evidence type="ECO:0000313" key="2">
    <source>
        <dbReference type="Proteomes" id="UP000789901"/>
    </source>
</evidence>
<organism evidence="1 2">
    <name type="scientific">Gigaspora margarita</name>
    <dbReference type="NCBI Taxonomy" id="4874"/>
    <lineage>
        <taxon>Eukaryota</taxon>
        <taxon>Fungi</taxon>
        <taxon>Fungi incertae sedis</taxon>
        <taxon>Mucoromycota</taxon>
        <taxon>Glomeromycotina</taxon>
        <taxon>Glomeromycetes</taxon>
        <taxon>Diversisporales</taxon>
        <taxon>Gigasporaceae</taxon>
        <taxon>Gigaspora</taxon>
    </lineage>
</organism>
<evidence type="ECO:0000313" key="1">
    <source>
        <dbReference type="EMBL" id="CAG8837130.1"/>
    </source>
</evidence>
<feature type="non-terminal residue" evidence="1">
    <location>
        <position position="1"/>
    </location>
</feature>
<dbReference type="EMBL" id="CAJVQB010055157">
    <property type="protein sequence ID" value="CAG8837130.1"/>
    <property type="molecule type" value="Genomic_DNA"/>
</dbReference>
<proteinExistence type="predicted"/>
<dbReference type="Proteomes" id="UP000789901">
    <property type="component" value="Unassembled WGS sequence"/>
</dbReference>
<keyword evidence="2" id="KW-1185">Reference proteome</keyword>
<protein>
    <submittedName>
        <fullName evidence="1">11155_t:CDS:1</fullName>
    </submittedName>
</protein>
<sequence length="48" mass="5615">CLKYEKHKSMLAPMPLALDLDIVNINAQGVWTNNYHNYYLSEFLTTQL</sequence>
<name>A0ABN7WPL6_GIGMA</name>
<accession>A0ABN7WPL6</accession>